<keyword evidence="1" id="KW-1133">Transmembrane helix</keyword>
<dbReference type="AlphaFoldDB" id="A0A9X4LHD7"/>
<gene>
    <name evidence="2" type="ORF">EXJ73_11155</name>
</gene>
<keyword evidence="1" id="KW-0472">Membrane</keyword>
<dbReference type="Proteomes" id="UP001152766">
    <property type="component" value="Unassembled WGS sequence"/>
</dbReference>
<organism evidence="2 3">
    <name type="scientific">Pelomonas aquatica</name>
    <dbReference type="NCBI Taxonomy" id="431058"/>
    <lineage>
        <taxon>Bacteria</taxon>
        <taxon>Pseudomonadati</taxon>
        <taxon>Pseudomonadota</taxon>
        <taxon>Betaproteobacteria</taxon>
        <taxon>Burkholderiales</taxon>
        <taxon>Sphaerotilaceae</taxon>
        <taxon>Roseateles</taxon>
    </lineage>
</organism>
<evidence type="ECO:0008006" key="4">
    <source>
        <dbReference type="Google" id="ProtNLM"/>
    </source>
</evidence>
<evidence type="ECO:0000313" key="3">
    <source>
        <dbReference type="Proteomes" id="UP001152766"/>
    </source>
</evidence>
<feature type="transmembrane region" description="Helical" evidence="1">
    <location>
        <begin position="20"/>
        <end position="41"/>
    </location>
</feature>
<dbReference type="RefSeq" id="WP_268153884.1">
    <property type="nucleotide sequence ID" value="NZ_JAPPUW010000029.1"/>
</dbReference>
<evidence type="ECO:0000313" key="2">
    <source>
        <dbReference type="EMBL" id="MDG0863029.1"/>
    </source>
</evidence>
<keyword evidence="3" id="KW-1185">Reference proteome</keyword>
<accession>A0A9X4LHD7</accession>
<keyword evidence="1" id="KW-0812">Transmembrane</keyword>
<sequence>MDTTTLTPPSVPAWREPMVWLVVSGPAIVVVASFVSLALAIRHPDPPLDLHASTAQAADEVEPADLRAREGDVVPAMVARNHAATGTAGLKR</sequence>
<protein>
    <recommendedName>
        <fullName evidence="4">Nitrogen fixation protein FixH</fullName>
    </recommendedName>
</protein>
<dbReference type="EMBL" id="SGUG01000014">
    <property type="protein sequence ID" value="MDG0863029.1"/>
    <property type="molecule type" value="Genomic_DNA"/>
</dbReference>
<evidence type="ECO:0000256" key="1">
    <source>
        <dbReference type="SAM" id="Phobius"/>
    </source>
</evidence>
<proteinExistence type="predicted"/>
<comment type="caution">
    <text evidence="2">The sequence shown here is derived from an EMBL/GenBank/DDBJ whole genome shotgun (WGS) entry which is preliminary data.</text>
</comment>
<reference evidence="2" key="1">
    <citation type="submission" date="2019-02" db="EMBL/GenBank/DDBJ databases">
        <title>Draft genome of the type strain Pelomonas aquatica CCUG 52575T.</title>
        <authorList>
            <person name="Gomila M."/>
            <person name="Lalucat J."/>
        </authorList>
    </citation>
    <scope>NUCLEOTIDE SEQUENCE</scope>
    <source>
        <strain evidence="2">CCUG 52575</strain>
    </source>
</reference>
<name>A0A9X4LHD7_9BURK</name>